<sequence length="324" mass="35128">MTDLTLRLDQADLTVTVPTARPRAVGASRGASGRVGPAGVDIARYAFDPGGPISEGPKPFLHPLRTLDGALLTGFRPWDHRWHKGLQMTWTYVSGQNFWGGNTFRPEHGDYALLDNVGSIRHDRFTSVIDAGPEVSFTEDLTWITQGGDGWLAETRTHRFHGVDADRGLWMLDFSTTLRNVSGRRLELGSPTTEGRPGAGYTGFMIRMPRSWTGGRVLAGGLPDDAGDVGVMGRVAPWVAFSGEHDEVDGGATILAFAGSSTGAPPIRWFVRSEPTPVLAPSPSFDEYVVLAPGDELSLTHRHVFGDRVWTPSETRALAEELAP</sequence>
<reference evidence="1 2" key="1">
    <citation type="journal article" date="2021" name="MBio">
        <title>Poor Competitiveness of Bradyrhizobium in Pigeon Pea Root Colonization in Indian Soils.</title>
        <authorList>
            <person name="Chalasani D."/>
            <person name="Basu A."/>
            <person name="Pullabhotla S.V.S.R.N."/>
            <person name="Jorrin B."/>
            <person name="Neal A.L."/>
            <person name="Poole P.S."/>
            <person name="Podile A.R."/>
            <person name="Tkacz A."/>
        </authorList>
    </citation>
    <scope>NUCLEOTIDE SEQUENCE [LARGE SCALE GENOMIC DNA]</scope>
    <source>
        <strain evidence="1 2">HU12</strain>
    </source>
</reference>
<accession>A0ABS7HW63</accession>
<dbReference type="Proteomes" id="UP000777440">
    <property type="component" value="Unassembled WGS sequence"/>
</dbReference>
<evidence type="ECO:0000313" key="2">
    <source>
        <dbReference type="Proteomes" id="UP000777440"/>
    </source>
</evidence>
<dbReference type="InterPro" id="IPR029475">
    <property type="entry name" value="DUF6807"/>
</dbReference>
<evidence type="ECO:0000313" key="1">
    <source>
        <dbReference type="EMBL" id="MBW9109040.1"/>
    </source>
</evidence>
<name>A0ABS7HW63_9MICO</name>
<gene>
    <name evidence="1" type="ORF">JNB61_04610</name>
</gene>
<protein>
    <submittedName>
        <fullName evidence="1">PmoA family protein</fullName>
    </submittedName>
</protein>
<dbReference type="Pfam" id="PF14100">
    <property type="entry name" value="DUF6807"/>
    <property type="match status" value="1"/>
</dbReference>
<proteinExistence type="predicted"/>
<keyword evidence="2" id="KW-1185">Reference proteome</keyword>
<comment type="caution">
    <text evidence="1">The sequence shown here is derived from an EMBL/GenBank/DDBJ whole genome shotgun (WGS) entry which is preliminary data.</text>
</comment>
<organism evidence="1 2">
    <name type="scientific">Microbacterium ureisolvens</name>
    <dbReference type="NCBI Taxonomy" id="2781186"/>
    <lineage>
        <taxon>Bacteria</taxon>
        <taxon>Bacillati</taxon>
        <taxon>Actinomycetota</taxon>
        <taxon>Actinomycetes</taxon>
        <taxon>Micrococcales</taxon>
        <taxon>Microbacteriaceae</taxon>
        <taxon>Microbacterium</taxon>
    </lineage>
</organism>
<dbReference type="EMBL" id="JAEUAX010000002">
    <property type="protein sequence ID" value="MBW9109040.1"/>
    <property type="molecule type" value="Genomic_DNA"/>
</dbReference>
<dbReference type="RefSeq" id="WP_220338872.1">
    <property type="nucleotide sequence ID" value="NZ_JAEUAX010000002.1"/>
</dbReference>